<dbReference type="AlphaFoldDB" id="A0A520MH55"/>
<dbReference type="Gene3D" id="3.60.10.10">
    <property type="entry name" value="Endonuclease/exonuclease/phosphatase"/>
    <property type="match status" value="1"/>
</dbReference>
<evidence type="ECO:0000313" key="11">
    <source>
        <dbReference type="Proteomes" id="UP000315889"/>
    </source>
</evidence>
<evidence type="ECO:0000256" key="4">
    <source>
        <dbReference type="ARBA" id="ARBA00022801"/>
    </source>
</evidence>
<reference evidence="10 11" key="1">
    <citation type="submission" date="2019-02" db="EMBL/GenBank/DDBJ databases">
        <title>Prokaryotic population dynamics and viral predation in marine succession experiment using metagenomics: the confinement effect.</title>
        <authorList>
            <person name="Haro-Moreno J.M."/>
            <person name="Rodriguez-Valera F."/>
            <person name="Lopez-Perez M."/>
        </authorList>
    </citation>
    <scope>NUCLEOTIDE SEQUENCE [LARGE SCALE GENOMIC DNA]</scope>
    <source>
        <strain evidence="10">MED-G170</strain>
    </source>
</reference>
<evidence type="ECO:0000259" key="9">
    <source>
        <dbReference type="Pfam" id="PF03372"/>
    </source>
</evidence>
<dbReference type="PROSITE" id="PS00726">
    <property type="entry name" value="AP_NUCLEASE_F1_1"/>
    <property type="match status" value="1"/>
</dbReference>
<dbReference type="GO" id="GO:0006281">
    <property type="term" value="P:DNA repair"/>
    <property type="evidence" value="ECO:0007669"/>
    <property type="project" value="InterPro"/>
</dbReference>
<dbReference type="EC" id="3.1.11.2" evidence="10"/>
<keyword evidence="5 7" id="KW-0460">Magnesium</keyword>
<feature type="binding site" evidence="7">
    <location>
        <position position="257"/>
    </location>
    <ligand>
        <name>Mg(2+)</name>
        <dbReference type="ChEBI" id="CHEBI:18420"/>
        <label>1</label>
    </ligand>
</feature>
<evidence type="ECO:0000313" key="10">
    <source>
        <dbReference type="EMBL" id="RZO20558.1"/>
    </source>
</evidence>
<evidence type="ECO:0000256" key="5">
    <source>
        <dbReference type="ARBA" id="ARBA00022842"/>
    </source>
</evidence>
<feature type="binding site" evidence="7">
    <location>
        <position position="258"/>
    </location>
    <ligand>
        <name>Mg(2+)</name>
        <dbReference type="ChEBI" id="CHEBI:18420"/>
        <label>1</label>
    </ligand>
</feature>
<dbReference type="InterPro" id="IPR004808">
    <property type="entry name" value="AP_endonuc_1"/>
</dbReference>
<dbReference type="EMBL" id="SHBP01000004">
    <property type="protein sequence ID" value="RZO20558.1"/>
    <property type="molecule type" value="Genomic_DNA"/>
</dbReference>
<feature type="binding site" evidence="7">
    <location>
        <position position="150"/>
    </location>
    <ligand>
        <name>Mg(2+)</name>
        <dbReference type="ChEBI" id="CHEBI:18420"/>
        <label>1</label>
    </ligand>
</feature>
<feature type="binding site" evidence="7">
    <location>
        <position position="31"/>
    </location>
    <ligand>
        <name>Mg(2+)</name>
        <dbReference type="ChEBI" id="CHEBI:18420"/>
        <label>1</label>
    </ligand>
</feature>
<feature type="site" description="Transition state stabilizer" evidence="8">
    <location>
        <position position="150"/>
    </location>
</feature>
<dbReference type="PANTHER" id="PTHR43250:SF2">
    <property type="entry name" value="EXODEOXYRIBONUCLEASE III"/>
    <property type="match status" value="1"/>
</dbReference>
<evidence type="ECO:0000256" key="6">
    <source>
        <dbReference type="PIRSR" id="PIRSR604808-1"/>
    </source>
</evidence>
<comment type="caution">
    <text evidence="10">The sequence shown here is derived from an EMBL/GenBank/DDBJ whole genome shotgun (WGS) entry which is preliminary data.</text>
</comment>
<dbReference type="InterPro" id="IPR036691">
    <property type="entry name" value="Endo/exonu/phosph_ase_sf"/>
</dbReference>
<dbReference type="CDD" id="cd09086">
    <property type="entry name" value="ExoIII-like_AP-endo"/>
    <property type="match status" value="1"/>
</dbReference>
<feature type="active site" description="Proton donor/acceptor" evidence="6">
    <location>
        <position position="148"/>
    </location>
</feature>
<feature type="active site" evidence="6">
    <location>
        <position position="106"/>
    </location>
</feature>
<keyword evidence="4 10" id="KW-0378">Hydrolase</keyword>
<keyword evidence="7" id="KW-0464">Manganese</keyword>
<sequence length="267" mass="30440">MSFNVNGIRARLHQIEKVLEEHKPDVLGLQEIKVSDEEFPVEAITVLGYNVDFFGQKGHYGVALLSKTKANTVLRGFPSDEEDAQRRVIHGEYLVNGKVLHVINGYFPQGESRKHPTKFPAKEKYYSDLTRYITDTFATNDNVVVMGDMNVAATDADVGIKPENAKRWLQRGICCFLPEEREWLQNLLNTGLIDTFRHMNSNDQSSFSWFDYRSRGYEQEPKRGLRIDLILATQNLVDVLEGTGIDFKARASEKPSDHCPIWADFAL</sequence>
<accession>A0A520MH55</accession>
<feature type="binding site" evidence="7">
    <location>
        <position position="4"/>
    </location>
    <ligand>
        <name>Mg(2+)</name>
        <dbReference type="ChEBI" id="CHEBI:18420"/>
        <label>1</label>
    </ligand>
</feature>
<evidence type="ECO:0000256" key="7">
    <source>
        <dbReference type="PIRSR" id="PIRSR604808-2"/>
    </source>
</evidence>
<dbReference type="PANTHER" id="PTHR43250">
    <property type="entry name" value="EXODEOXYRIBONUCLEASE III"/>
    <property type="match status" value="1"/>
</dbReference>
<dbReference type="SUPFAM" id="SSF56219">
    <property type="entry name" value="DNase I-like"/>
    <property type="match status" value="1"/>
</dbReference>
<evidence type="ECO:0000256" key="2">
    <source>
        <dbReference type="ARBA" id="ARBA00007092"/>
    </source>
</evidence>
<dbReference type="InterPro" id="IPR005135">
    <property type="entry name" value="Endo/exonuclease/phosphatase"/>
</dbReference>
<dbReference type="PROSITE" id="PS51435">
    <property type="entry name" value="AP_NUCLEASE_F1_4"/>
    <property type="match status" value="1"/>
</dbReference>
<dbReference type="InterPro" id="IPR020847">
    <property type="entry name" value="AP_endonuclease_F1_BS"/>
</dbReference>
<dbReference type="NCBIfam" id="TIGR00195">
    <property type="entry name" value="exoDNase_III"/>
    <property type="match status" value="1"/>
</dbReference>
<feature type="site" description="Interaction with DNA substrate" evidence="8">
    <location>
        <position position="258"/>
    </location>
</feature>
<dbReference type="GO" id="GO:0003677">
    <property type="term" value="F:DNA binding"/>
    <property type="evidence" value="ECO:0007669"/>
    <property type="project" value="InterPro"/>
</dbReference>
<feature type="active site" description="Proton acceptor" evidence="6">
    <location>
        <position position="258"/>
    </location>
</feature>
<keyword evidence="3 7" id="KW-0479">Metal-binding</keyword>
<feature type="binding site" evidence="7">
    <location>
        <position position="148"/>
    </location>
    <ligand>
        <name>Mg(2+)</name>
        <dbReference type="ChEBI" id="CHEBI:18420"/>
        <label>1</label>
    </ligand>
</feature>
<dbReference type="GO" id="GO:0046872">
    <property type="term" value="F:metal ion binding"/>
    <property type="evidence" value="ECO:0007669"/>
    <property type="project" value="UniProtKB-KW"/>
</dbReference>
<dbReference type="NCBIfam" id="NF008733">
    <property type="entry name" value="PRK11756.1"/>
    <property type="match status" value="1"/>
</dbReference>
<protein>
    <submittedName>
        <fullName evidence="10">Exodeoxyribonuclease III</fullName>
        <ecNumber evidence="10">3.1.11.2</ecNumber>
    </submittedName>
</protein>
<feature type="domain" description="Endonuclease/exonuclease/phosphatase" evidence="9">
    <location>
        <begin position="1"/>
        <end position="258"/>
    </location>
</feature>
<dbReference type="NCBIfam" id="TIGR00633">
    <property type="entry name" value="xth"/>
    <property type="match status" value="1"/>
</dbReference>
<evidence type="ECO:0000256" key="3">
    <source>
        <dbReference type="ARBA" id="ARBA00022723"/>
    </source>
</evidence>
<comment type="cofactor">
    <cofactor evidence="1">
        <name>Mn(2+)</name>
        <dbReference type="ChEBI" id="CHEBI:29035"/>
    </cofactor>
</comment>
<dbReference type="InterPro" id="IPR020848">
    <property type="entry name" value="AP_endonuclease_F1_CS"/>
</dbReference>
<evidence type="ECO:0000256" key="1">
    <source>
        <dbReference type="ARBA" id="ARBA00001936"/>
    </source>
</evidence>
<dbReference type="GO" id="GO:0008311">
    <property type="term" value="F:double-stranded DNA 3'-5' DNA exonuclease activity"/>
    <property type="evidence" value="ECO:0007669"/>
    <property type="project" value="UniProtKB-EC"/>
</dbReference>
<dbReference type="PROSITE" id="PS00727">
    <property type="entry name" value="AP_NUCLEASE_F1_2"/>
    <property type="match status" value="1"/>
</dbReference>
<dbReference type="GO" id="GO:0004519">
    <property type="term" value="F:endonuclease activity"/>
    <property type="evidence" value="ECO:0007669"/>
    <property type="project" value="InterPro"/>
</dbReference>
<organism evidence="10 11">
    <name type="scientific">SAR92 clade bacterium</name>
    <dbReference type="NCBI Taxonomy" id="2315479"/>
    <lineage>
        <taxon>Bacteria</taxon>
        <taxon>Pseudomonadati</taxon>
        <taxon>Pseudomonadota</taxon>
        <taxon>Gammaproteobacteria</taxon>
        <taxon>Cellvibrionales</taxon>
        <taxon>Porticoccaceae</taxon>
        <taxon>SAR92 clade</taxon>
    </lineage>
</organism>
<dbReference type="Pfam" id="PF03372">
    <property type="entry name" value="Exo_endo_phos"/>
    <property type="match status" value="1"/>
</dbReference>
<proteinExistence type="inferred from homology"/>
<evidence type="ECO:0000256" key="8">
    <source>
        <dbReference type="PIRSR" id="PIRSR604808-3"/>
    </source>
</evidence>
<dbReference type="InterPro" id="IPR037493">
    <property type="entry name" value="ExoIII-like"/>
</dbReference>
<dbReference type="Proteomes" id="UP000315889">
    <property type="component" value="Unassembled WGS sequence"/>
</dbReference>
<feature type="site" description="Important for catalytic activity" evidence="8">
    <location>
        <position position="228"/>
    </location>
</feature>
<name>A0A520MH55_9GAMM</name>
<comment type="similarity">
    <text evidence="2">Belongs to the DNA repair enzymes AP/ExoA family.</text>
</comment>
<comment type="cofactor">
    <cofactor evidence="7">
        <name>Mg(2+)</name>
        <dbReference type="ChEBI" id="CHEBI:18420"/>
    </cofactor>
    <cofactor evidence="7">
        <name>Mn(2+)</name>
        <dbReference type="ChEBI" id="CHEBI:29035"/>
    </cofactor>
    <text evidence="7">Probably binds two magnesium or manganese ions per subunit.</text>
</comment>
<gene>
    <name evidence="10" type="ORF">EVB03_04600</name>
</gene>